<name>A0ABV6I104_9RHOB</name>
<protein>
    <submittedName>
        <fullName evidence="2">Uncharacterized protein</fullName>
    </submittedName>
</protein>
<dbReference type="EMBL" id="JBHLWE010000013">
    <property type="protein sequence ID" value="MFC0339901.1"/>
    <property type="molecule type" value="Genomic_DNA"/>
</dbReference>
<organism evidence="2 3">
    <name type="scientific">Paracoccus niistensis</name>
    <dbReference type="NCBI Taxonomy" id="632935"/>
    <lineage>
        <taxon>Bacteria</taxon>
        <taxon>Pseudomonadati</taxon>
        <taxon>Pseudomonadota</taxon>
        <taxon>Alphaproteobacteria</taxon>
        <taxon>Rhodobacterales</taxon>
        <taxon>Paracoccaceae</taxon>
        <taxon>Paracoccus</taxon>
    </lineage>
</organism>
<feature type="compositionally biased region" description="Basic and acidic residues" evidence="1">
    <location>
        <begin position="26"/>
        <end position="40"/>
    </location>
</feature>
<proteinExistence type="predicted"/>
<evidence type="ECO:0000313" key="2">
    <source>
        <dbReference type="EMBL" id="MFC0339901.1"/>
    </source>
</evidence>
<feature type="compositionally biased region" description="Pro residues" evidence="1">
    <location>
        <begin position="1"/>
        <end position="10"/>
    </location>
</feature>
<evidence type="ECO:0000256" key="1">
    <source>
        <dbReference type="SAM" id="MobiDB-lite"/>
    </source>
</evidence>
<feature type="region of interest" description="Disordered" evidence="1">
    <location>
        <begin position="1"/>
        <end position="62"/>
    </location>
</feature>
<reference evidence="2 3" key="1">
    <citation type="submission" date="2024-09" db="EMBL/GenBank/DDBJ databases">
        <authorList>
            <person name="Sun Q."/>
            <person name="Mori K."/>
        </authorList>
    </citation>
    <scope>NUCLEOTIDE SEQUENCE [LARGE SCALE GENOMIC DNA]</scope>
    <source>
        <strain evidence="2 3">KCTC 22789</strain>
    </source>
</reference>
<dbReference type="Proteomes" id="UP001589799">
    <property type="component" value="Unassembled WGS sequence"/>
</dbReference>
<gene>
    <name evidence="2" type="ORF">ACFFII_03870</name>
</gene>
<feature type="compositionally biased region" description="Polar residues" evidence="1">
    <location>
        <begin position="41"/>
        <end position="62"/>
    </location>
</feature>
<keyword evidence="3" id="KW-1185">Reference proteome</keyword>
<accession>A0ABV6I104</accession>
<sequence>MSQRLPPVPPENRSDKGPSEPAAGNDRTDANIPDPRHRNLDQQGRQGNIKQNTTNQGLQQDR</sequence>
<dbReference type="RefSeq" id="WP_377697582.1">
    <property type="nucleotide sequence ID" value="NZ_JBHLWE010000013.1"/>
</dbReference>
<evidence type="ECO:0000313" key="3">
    <source>
        <dbReference type="Proteomes" id="UP001589799"/>
    </source>
</evidence>
<comment type="caution">
    <text evidence="2">The sequence shown here is derived from an EMBL/GenBank/DDBJ whole genome shotgun (WGS) entry which is preliminary data.</text>
</comment>